<protein>
    <submittedName>
        <fullName evidence="2">Uncharacterized protein</fullName>
    </submittedName>
</protein>
<evidence type="ECO:0000313" key="3">
    <source>
        <dbReference type="Proteomes" id="UP000236165"/>
    </source>
</evidence>
<proteinExistence type="predicted"/>
<name>A0AAP8GSZ2_BACMY</name>
<dbReference type="Proteomes" id="UP000236165">
    <property type="component" value="Unassembled WGS sequence"/>
</dbReference>
<dbReference type="EMBL" id="MKZQ01000069">
    <property type="protein sequence ID" value="PJN65026.1"/>
    <property type="molecule type" value="Genomic_DNA"/>
</dbReference>
<sequence length="85" mass="9176">MMANPCAFRAEVVSSEQMNLLSRCNVSIRFSMFLGDGLAKSLGIIFIKSLMIARNVLICALVIGIVGVVGIRPALVGKQGLEYLF</sequence>
<keyword evidence="1" id="KW-1133">Transmembrane helix</keyword>
<feature type="transmembrane region" description="Helical" evidence="1">
    <location>
        <begin position="56"/>
        <end position="75"/>
    </location>
</feature>
<reference evidence="2 3" key="1">
    <citation type="submission" date="2016-10" db="EMBL/GenBank/DDBJ databases">
        <title>Genome Sequence of Bacillus weihenstephanensis GM6LP.</title>
        <authorList>
            <person name="Poehlein A."/>
            <person name="Wemheuer F."/>
            <person name="Hollensteiner J."/>
            <person name="Wemheuer B."/>
        </authorList>
    </citation>
    <scope>NUCLEOTIDE SEQUENCE [LARGE SCALE GENOMIC DNA]</scope>
    <source>
        <strain evidence="2 3">GM6LP</strain>
    </source>
</reference>
<organism evidence="2 3">
    <name type="scientific">Bacillus mycoides</name>
    <dbReference type="NCBI Taxonomy" id="1405"/>
    <lineage>
        <taxon>Bacteria</taxon>
        <taxon>Bacillati</taxon>
        <taxon>Bacillota</taxon>
        <taxon>Bacilli</taxon>
        <taxon>Bacillales</taxon>
        <taxon>Bacillaceae</taxon>
        <taxon>Bacillus</taxon>
        <taxon>Bacillus cereus group</taxon>
    </lineage>
</organism>
<accession>A0AAP8GSZ2</accession>
<evidence type="ECO:0000313" key="2">
    <source>
        <dbReference type="EMBL" id="PJN65026.1"/>
    </source>
</evidence>
<keyword evidence="1" id="KW-0472">Membrane</keyword>
<evidence type="ECO:0000256" key="1">
    <source>
        <dbReference type="SAM" id="Phobius"/>
    </source>
</evidence>
<gene>
    <name evidence="2" type="ORF">BACWE_47220</name>
</gene>
<dbReference type="AlphaFoldDB" id="A0AAP8GSZ2"/>
<keyword evidence="1" id="KW-0812">Transmembrane</keyword>
<comment type="caution">
    <text evidence="2">The sequence shown here is derived from an EMBL/GenBank/DDBJ whole genome shotgun (WGS) entry which is preliminary data.</text>
</comment>